<dbReference type="EMBL" id="FWEV01000035">
    <property type="protein sequence ID" value="SLM28256.1"/>
    <property type="molecule type" value="Genomic_DNA"/>
</dbReference>
<evidence type="ECO:0000313" key="1">
    <source>
        <dbReference type="EMBL" id="SLM28256.1"/>
    </source>
</evidence>
<name>A0A1W1H751_9BACT</name>
<sequence length="232" mass="26229">MKRINNIMFPCFAIILIWICTALTQVLIDRAYAQEVTANDASEKNSIVRAKIGIQIQSGEKAYRSRSRERLLPGDLIRLYVHTENSCYLYVVHTDTNSVNLLNITEQKIQSSTLILPSAQAFYEIDGTSSMEKITIICTPEKLPELSVMESRNLTYKEWSDTELALKNRSKLLVVDEEHETFAIAGNVRGLDGNSKTGAQTNSVNSDQFLKELQIFSGNGLLVKKYEFQIKK</sequence>
<dbReference type="RefSeq" id="WP_080798927.1">
    <property type="nucleotide sequence ID" value="NZ_LT828540.1"/>
</dbReference>
<proteinExistence type="predicted"/>
<organism evidence="1 2">
    <name type="scientific">Desulfamplus magnetovallimortis</name>
    <dbReference type="NCBI Taxonomy" id="1246637"/>
    <lineage>
        <taxon>Bacteria</taxon>
        <taxon>Pseudomonadati</taxon>
        <taxon>Thermodesulfobacteriota</taxon>
        <taxon>Desulfobacteria</taxon>
        <taxon>Desulfobacterales</taxon>
        <taxon>Desulfobacteraceae</taxon>
        <taxon>Desulfamplus</taxon>
    </lineage>
</organism>
<dbReference type="Proteomes" id="UP000191931">
    <property type="component" value="Unassembled WGS sequence"/>
</dbReference>
<protein>
    <recommendedName>
        <fullName evidence="3">DUF4384 domain-containing protein</fullName>
    </recommendedName>
</protein>
<keyword evidence="2" id="KW-1185">Reference proteome</keyword>
<accession>A0A1W1H751</accession>
<dbReference type="AlphaFoldDB" id="A0A1W1H751"/>
<evidence type="ECO:0000313" key="2">
    <source>
        <dbReference type="Proteomes" id="UP000191931"/>
    </source>
</evidence>
<gene>
    <name evidence="1" type="ORF">MTBBW1_130011</name>
</gene>
<evidence type="ECO:0008006" key="3">
    <source>
        <dbReference type="Google" id="ProtNLM"/>
    </source>
</evidence>
<dbReference type="STRING" id="1246637.MTBBW1_130011"/>
<reference evidence="1 2" key="1">
    <citation type="submission" date="2017-03" db="EMBL/GenBank/DDBJ databases">
        <authorList>
            <person name="Afonso C.L."/>
            <person name="Miller P.J."/>
            <person name="Scott M.A."/>
            <person name="Spackman E."/>
            <person name="Goraichik I."/>
            <person name="Dimitrov K.M."/>
            <person name="Suarez D.L."/>
            <person name="Swayne D.E."/>
        </authorList>
    </citation>
    <scope>NUCLEOTIDE SEQUENCE [LARGE SCALE GENOMIC DNA]</scope>
    <source>
        <strain evidence="1">PRJEB14757</strain>
    </source>
</reference>